<reference evidence="18" key="2">
    <citation type="journal article" date="2021" name="Microbiome">
        <title>Successional dynamics and alternative stable states in a saline activated sludge microbial community over 9 years.</title>
        <authorList>
            <person name="Wang Y."/>
            <person name="Ye J."/>
            <person name="Ju F."/>
            <person name="Liu L."/>
            <person name="Boyd J.A."/>
            <person name="Deng Y."/>
            <person name="Parks D.H."/>
            <person name="Jiang X."/>
            <person name="Yin X."/>
            <person name="Woodcroft B.J."/>
            <person name="Tyson G.W."/>
            <person name="Hugenholtz P."/>
            <person name="Polz M.F."/>
            <person name="Zhang T."/>
        </authorList>
    </citation>
    <scope>NUCLEOTIDE SEQUENCE</scope>
    <source>
        <strain evidence="18">HKST-UBA02</strain>
    </source>
</reference>
<accession>A0A956N9B4</accession>
<proteinExistence type="inferred from homology"/>
<evidence type="ECO:0000256" key="10">
    <source>
        <dbReference type="ARBA" id="ARBA00022840"/>
    </source>
</evidence>
<comment type="catalytic activity">
    <reaction evidence="14 15">
        <text>2-formamido-N(1)-(5-O-phospho-beta-D-ribosyl)acetamidine + ATP = 5-amino-1-(5-phospho-beta-D-ribosyl)imidazole + ADP + phosphate + H(+)</text>
        <dbReference type="Rhea" id="RHEA:23032"/>
        <dbReference type="ChEBI" id="CHEBI:15378"/>
        <dbReference type="ChEBI" id="CHEBI:30616"/>
        <dbReference type="ChEBI" id="CHEBI:43474"/>
        <dbReference type="ChEBI" id="CHEBI:137981"/>
        <dbReference type="ChEBI" id="CHEBI:147287"/>
        <dbReference type="ChEBI" id="CHEBI:456216"/>
        <dbReference type="EC" id="6.3.3.1"/>
    </reaction>
</comment>
<evidence type="ECO:0000256" key="4">
    <source>
        <dbReference type="ARBA" id="ARBA00013047"/>
    </source>
</evidence>
<dbReference type="InterPro" id="IPR010918">
    <property type="entry name" value="PurM-like_C_dom"/>
</dbReference>
<comment type="subcellular location">
    <subcellularLocation>
        <location evidence="1 15">Cytoplasm</location>
    </subcellularLocation>
</comment>
<dbReference type="EMBL" id="JAGQHS010000015">
    <property type="protein sequence ID" value="MCA9755080.1"/>
    <property type="molecule type" value="Genomic_DNA"/>
</dbReference>
<dbReference type="InterPro" id="IPR016188">
    <property type="entry name" value="PurM-like_N"/>
</dbReference>
<dbReference type="InterPro" id="IPR036921">
    <property type="entry name" value="PurM-like_N_sf"/>
</dbReference>
<comment type="similarity">
    <text evidence="3 15">Belongs to the AIR synthase family.</text>
</comment>
<dbReference type="Gene3D" id="3.30.1330.10">
    <property type="entry name" value="PurM-like, N-terminal domain"/>
    <property type="match status" value="1"/>
</dbReference>
<dbReference type="GO" id="GO:0004637">
    <property type="term" value="F:phosphoribosylamine-glycine ligase activity"/>
    <property type="evidence" value="ECO:0007669"/>
    <property type="project" value="TreeGrafter"/>
</dbReference>
<evidence type="ECO:0000259" key="16">
    <source>
        <dbReference type="Pfam" id="PF00586"/>
    </source>
</evidence>
<comment type="caution">
    <text evidence="18">The sequence shown here is derived from an EMBL/GenBank/DDBJ whole genome shotgun (WGS) entry which is preliminary data.</text>
</comment>
<dbReference type="FunFam" id="3.90.650.10:FF:000011">
    <property type="entry name" value="Phosphoribosylformylglycinamidine cyclo-ligase"/>
    <property type="match status" value="1"/>
</dbReference>
<dbReference type="SUPFAM" id="SSF55326">
    <property type="entry name" value="PurM N-terminal domain-like"/>
    <property type="match status" value="1"/>
</dbReference>
<dbReference type="AlphaFoldDB" id="A0A956N9B4"/>
<dbReference type="Pfam" id="PF00586">
    <property type="entry name" value="AIRS"/>
    <property type="match status" value="1"/>
</dbReference>
<feature type="domain" description="PurM-like C-terminal" evidence="17">
    <location>
        <begin position="175"/>
        <end position="341"/>
    </location>
</feature>
<evidence type="ECO:0000256" key="2">
    <source>
        <dbReference type="ARBA" id="ARBA00004686"/>
    </source>
</evidence>
<dbReference type="InterPro" id="IPR004733">
    <property type="entry name" value="PurM_cligase"/>
</dbReference>
<gene>
    <name evidence="15" type="primary">purM</name>
    <name evidence="18" type="ORF">KDA27_04695</name>
</gene>
<dbReference type="CDD" id="cd02196">
    <property type="entry name" value="PurM"/>
    <property type="match status" value="1"/>
</dbReference>
<dbReference type="GO" id="GO:0006189">
    <property type="term" value="P:'de novo' IMP biosynthetic process"/>
    <property type="evidence" value="ECO:0007669"/>
    <property type="project" value="UniProtKB-UniRule"/>
</dbReference>
<dbReference type="PANTHER" id="PTHR10520:SF12">
    <property type="entry name" value="TRIFUNCTIONAL PURINE BIOSYNTHETIC PROTEIN ADENOSINE-3"/>
    <property type="match status" value="1"/>
</dbReference>
<evidence type="ECO:0000313" key="19">
    <source>
        <dbReference type="Proteomes" id="UP000739538"/>
    </source>
</evidence>
<dbReference type="InterPro" id="IPR036676">
    <property type="entry name" value="PurM-like_C_sf"/>
</dbReference>
<keyword evidence="6 15" id="KW-0963">Cytoplasm</keyword>
<keyword evidence="10 15" id="KW-0067">ATP-binding</keyword>
<evidence type="ECO:0000256" key="9">
    <source>
        <dbReference type="ARBA" id="ARBA00022755"/>
    </source>
</evidence>
<protein>
    <recommendedName>
        <fullName evidence="5 15">Phosphoribosylformylglycinamidine cyclo-ligase</fullName>
        <ecNumber evidence="4 15">6.3.3.1</ecNumber>
    </recommendedName>
    <alternativeName>
        <fullName evidence="12 15">AIR synthase</fullName>
    </alternativeName>
    <alternativeName>
        <fullName evidence="13 15">AIRS</fullName>
    </alternativeName>
    <alternativeName>
        <fullName evidence="11 15">Phosphoribosyl-aminoimidazole synthetase</fullName>
    </alternativeName>
</protein>
<dbReference type="Proteomes" id="UP000739538">
    <property type="component" value="Unassembled WGS sequence"/>
</dbReference>
<evidence type="ECO:0000256" key="3">
    <source>
        <dbReference type="ARBA" id="ARBA00010280"/>
    </source>
</evidence>
<evidence type="ECO:0000256" key="14">
    <source>
        <dbReference type="ARBA" id="ARBA00049057"/>
    </source>
</evidence>
<evidence type="ECO:0000256" key="12">
    <source>
        <dbReference type="ARBA" id="ARBA00032931"/>
    </source>
</evidence>
<name>A0A956N9B4_UNCEI</name>
<dbReference type="HAMAP" id="MF_00741">
    <property type="entry name" value="AIRS"/>
    <property type="match status" value="1"/>
</dbReference>
<evidence type="ECO:0000256" key="11">
    <source>
        <dbReference type="ARBA" id="ARBA00031908"/>
    </source>
</evidence>
<evidence type="ECO:0000256" key="1">
    <source>
        <dbReference type="ARBA" id="ARBA00004496"/>
    </source>
</evidence>
<dbReference type="GO" id="GO:0004641">
    <property type="term" value="F:phosphoribosylformylglycinamidine cyclo-ligase activity"/>
    <property type="evidence" value="ECO:0007669"/>
    <property type="project" value="UniProtKB-UniRule"/>
</dbReference>
<evidence type="ECO:0000256" key="5">
    <source>
        <dbReference type="ARBA" id="ARBA00020367"/>
    </source>
</evidence>
<dbReference type="GO" id="GO:0005829">
    <property type="term" value="C:cytosol"/>
    <property type="evidence" value="ECO:0007669"/>
    <property type="project" value="TreeGrafter"/>
</dbReference>
<dbReference type="Gene3D" id="3.90.650.10">
    <property type="entry name" value="PurM-like C-terminal domain"/>
    <property type="match status" value="1"/>
</dbReference>
<dbReference type="NCBIfam" id="TIGR00878">
    <property type="entry name" value="purM"/>
    <property type="match status" value="1"/>
</dbReference>
<evidence type="ECO:0000256" key="13">
    <source>
        <dbReference type="ARBA" id="ARBA00033093"/>
    </source>
</evidence>
<evidence type="ECO:0000259" key="17">
    <source>
        <dbReference type="Pfam" id="PF02769"/>
    </source>
</evidence>
<evidence type="ECO:0000256" key="15">
    <source>
        <dbReference type="HAMAP-Rule" id="MF_00741"/>
    </source>
</evidence>
<evidence type="ECO:0000256" key="6">
    <source>
        <dbReference type="ARBA" id="ARBA00022490"/>
    </source>
</evidence>
<reference evidence="18" key="1">
    <citation type="submission" date="2020-04" db="EMBL/GenBank/DDBJ databases">
        <authorList>
            <person name="Zhang T."/>
        </authorList>
    </citation>
    <scope>NUCLEOTIDE SEQUENCE</scope>
    <source>
        <strain evidence="18">HKST-UBA02</strain>
    </source>
</reference>
<dbReference type="SUPFAM" id="SSF56042">
    <property type="entry name" value="PurM C-terminal domain-like"/>
    <property type="match status" value="1"/>
</dbReference>
<dbReference type="GO" id="GO:0005524">
    <property type="term" value="F:ATP binding"/>
    <property type="evidence" value="ECO:0007669"/>
    <property type="project" value="UniProtKB-KW"/>
</dbReference>
<feature type="domain" description="PurM-like N-terminal" evidence="16">
    <location>
        <begin position="54"/>
        <end position="163"/>
    </location>
</feature>
<dbReference type="EC" id="6.3.3.1" evidence="4 15"/>
<keyword evidence="9 15" id="KW-0658">Purine biosynthesis</keyword>
<organism evidence="18 19">
    <name type="scientific">Eiseniibacteriota bacterium</name>
    <dbReference type="NCBI Taxonomy" id="2212470"/>
    <lineage>
        <taxon>Bacteria</taxon>
        <taxon>Candidatus Eiseniibacteriota</taxon>
    </lineage>
</organism>
<dbReference type="PANTHER" id="PTHR10520">
    <property type="entry name" value="TRIFUNCTIONAL PURINE BIOSYNTHETIC PROTEIN ADENOSINE-3-RELATED"/>
    <property type="match status" value="1"/>
</dbReference>
<comment type="pathway">
    <text evidence="2 15">Purine metabolism; IMP biosynthesis via de novo pathway; 5-amino-1-(5-phospho-D-ribosyl)imidazole from N(2)-formyl-N(1)-(5-phospho-D-ribosyl)glycinamide: step 2/2.</text>
</comment>
<evidence type="ECO:0000256" key="7">
    <source>
        <dbReference type="ARBA" id="ARBA00022598"/>
    </source>
</evidence>
<keyword evidence="8 15" id="KW-0547">Nucleotide-binding</keyword>
<dbReference type="GO" id="GO:0046084">
    <property type="term" value="P:adenine biosynthetic process"/>
    <property type="evidence" value="ECO:0007669"/>
    <property type="project" value="TreeGrafter"/>
</dbReference>
<dbReference type="Pfam" id="PF02769">
    <property type="entry name" value="AIRS_C"/>
    <property type="match status" value="1"/>
</dbReference>
<keyword evidence="7 15" id="KW-0436">Ligase</keyword>
<sequence length="345" mass="36431">MSQSGASYRDAGVDIDEAQTAVRGIQAMVASTRTSRVESELGVFAGFFAYPDAGSERLLVASTDGVGTKLKLTAQLGRWADAGFDIVSHCTSDILVHGARPLFFLDYIGTGKLSAAVVEQLVSGMSEACRATGTAILGGETAEMPGVYGSGDLDLVGTLVGEVKRSDLVDGRSIRPGDVLLGLASIGLHTNGYSLARRIVGSDARPEVLGESPEAGGPTWGDMLLARHRLYFPRVSPLLGQVPIEGMVHITGGGLVDNTPRILPAGCRAHIRVGSWPVLPVFRHLVERGGMDRAEAHRVFNMGIGYVLIVRPEQVAEVQARLAETGEPAFEIGTIETGERGVELS</sequence>
<evidence type="ECO:0000256" key="8">
    <source>
        <dbReference type="ARBA" id="ARBA00022741"/>
    </source>
</evidence>
<evidence type="ECO:0000313" key="18">
    <source>
        <dbReference type="EMBL" id="MCA9755080.1"/>
    </source>
</evidence>